<gene>
    <name evidence="4" type="ORF">H8716_08930</name>
</gene>
<reference evidence="4 5" key="1">
    <citation type="submission" date="2020-08" db="EMBL/GenBank/DDBJ databases">
        <title>Genome public.</title>
        <authorList>
            <person name="Liu C."/>
            <person name="Sun Q."/>
        </authorList>
    </citation>
    <scope>NUCLEOTIDE SEQUENCE [LARGE SCALE GENOMIC DNA]</scope>
    <source>
        <strain evidence="4 5">NSJ-46</strain>
    </source>
</reference>
<evidence type="ECO:0000256" key="1">
    <source>
        <dbReference type="ARBA" id="ARBA00007422"/>
    </source>
</evidence>
<sequence length="271" mass="30443">MQNNKRLFFVTNTKMSKGIKESIQYFEELNQKVADLGGMQVEIAVMLPYAALYAVKSSEKKRGILLGAQNVCGGREIGYTGEISIEMLKELEVDCVMAGHSDRRCKMNESNEEIRKKVLLATEQDICVYLCIGETEQQKQQGITEEVLKIQLKKCLQGVSTEKLHLLRILYEPVWAIGVSGAVVSPQYAEKSHEIIRNCLAELYGQDRADSIPIIYGGSVDKENALPLIEQQQIDGLGIGRNAWDAEGFNRIIRKVIFEQKRGKSDAENIE</sequence>
<dbReference type="Pfam" id="PF00121">
    <property type="entry name" value="TIM"/>
    <property type="match status" value="1"/>
</dbReference>
<dbReference type="InterPro" id="IPR035990">
    <property type="entry name" value="TIM_sf"/>
</dbReference>
<comment type="pathway">
    <text evidence="3">Carbohydrate biosynthesis; gluconeogenesis.</text>
</comment>
<dbReference type="InterPro" id="IPR000652">
    <property type="entry name" value="Triosephosphate_isomerase"/>
</dbReference>
<proteinExistence type="inferred from homology"/>
<dbReference type="PROSITE" id="PS51440">
    <property type="entry name" value="TIM_2"/>
    <property type="match status" value="1"/>
</dbReference>
<accession>A0ABR7NAM7</accession>
<comment type="pathway">
    <text evidence="3">Carbohydrate degradation; glycolysis; D-glyceraldehyde 3-phosphate from glycerone phosphate: step 1/1.</text>
</comment>
<evidence type="ECO:0000313" key="5">
    <source>
        <dbReference type="Proteomes" id="UP000657421"/>
    </source>
</evidence>
<keyword evidence="5" id="KW-1185">Reference proteome</keyword>
<comment type="caution">
    <text evidence="4">The sequence shown here is derived from an EMBL/GenBank/DDBJ whole genome shotgun (WGS) entry which is preliminary data.</text>
</comment>
<dbReference type="PANTHER" id="PTHR21139">
    <property type="entry name" value="TRIOSEPHOSPHATE ISOMERASE"/>
    <property type="match status" value="1"/>
</dbReference>
<dbReference type="EMBL" id="JACRSZ010000008">
    <property type="protein sequence ID" value="MBC8573205.1"/>
    <property type="molecule type" value="Genomic_DNA"/>
</dbReference>
<protein>
    <recommendedName>
        <fullName evidence="3">Triosephosphate isomerase</fullName>
        <ecNumber evidence="3">5.3.1.1</ecNumber>
    </recommendedName>
</protein>
<dbReference type="Gene3D" id="3.20.20.70">
    <property type="entry name" value="Aldolase class I"/>
    <property type="match status" value="1"/>
</dbReference>
<dbReference type="InterPro" id="IPR013785">
    <property type="entry name" value="Aldolase_TIM"/>
</dbReference>
<keyword evidence="3" id="KW-0324">Glycolysis</keyword>
<comment type="subcellular location">
    <subcellularLocation>
        <location evidence="3">Cytoplasm</location>
    </subcellularLocation>
</comment>
<keyword evidence="3" id="KW-0312">Gluconeogenesis</keyword>
<evidence type="ECO:0000256" key="3">
    <source>
        <dbReference type="RuleBase" id="RU363013"/>
    </source>
</evidence>
<comment type="catalytic activity">
    <reaction evidence="3">
        <text>D-glyceraldehyde 3-phosphate = dihydroxyacetone phosphate</text>
        <dbReference type="Rhea" id="RHEA:18585"/>
        <dbReference type="ChEBI" id="CHEBI:57642"/>
        <dbReference type="ChEBI" id="CHEBI:59776"/>
        <dbReference type="EC" id="5.3.1.1"/>
    </reaction>
</comment>
<dbReference type="SUPFAM" id="SSF51351">
    <property type="entry name" value="Triosephosphate isomerase (TIM)"/>
    <property type="match status" value="1"/>
</dbReference>
<comment type="subunit">
    <text evidence="3">Homodimer.</text>
</comment>
<dbReference type="RefSeq" id="WP_249308266.1">
    <property type="nucleotide sequence ID" value="NZ_JACRSZ010000008.1"/>
</dbReference>
<evidence type="ECO:0000313" key="4">
    <source>
        <dbReference type="EMBL" id="MBC8573205.1"/>
    </source>
</evidence>
<keyword evidence="2 3" id="KW-0413">Isomerase</keyword>
<dbReference type="CDD" id="cd00311">
    <property type="entry name" value="TIM"/>
    <property type="match status" value="1"/>
</dbReference>
<evidence type="ECO:0000256" key="2">
    <source>
        <dbReference type="ARBA" id="ARBA00023235"/>
    </source>
</evidence>
<keyword evidence="3" id="KW-0963">Cytoplasm</keyword>
<dbReference type="GO" id="GO:0016853">
    <property type="term" value="F:isomerase activity"/>
    <property type="evidence" value="ECO:0007669"/>
    <property type="project" value="UniProtKB-KW"/>
</dbReference>
<comment type="similarity">
    <text evidence="1 3">Belongs to the triosephosphate isomerase family.</text>
</comment>
<name>A0ABR7NAM7_9FIRM</name>
<dbReference type="Proteomes" id="UP000657421">
    <property type="component" value="Unassembled WGS sequence"/>
</dbReference>
<dbReference type="EC" id="5.3.1.1" evidence="3"/>
<organism evidence="4 5">
    <name type="scientific">Jingyaoa shaoxingensis</name>
    <dbReference type="NCBI Taxonomy" id="2763671"/>
    <lineage>
        <taxon>Bacteria</taxon>
        <taxon>Bacillati</taxon>
        <taxon>Bacillota</taxon>
        <taxon>Clostridia</taxon>
        <taxon>Lachnospirales</taxon>
        <taxon>Lachnospiraceae</taxon>
        <taxon>Jingyaoa</taxon>
    </lineage>
</organism>
<dbReference type="PANTHER" id="PTHR21139:SF42">
    <property type="entry name" value="TRIOSEPHOSPHATE ISOMERASE"/>
    <property type="match status" value="1"/>
</dbReference>